<feature type="region of interest" description="Disordered" evidence="1">
    <location>
        <begin position="252"/>
        <end position="277"/>
    </location>
</feature>
<comment type="caution">
    <text evidence="2">The sequence shown here is derived from an EMBL/GenBank/DDBJ whole genome shotgun (WGS) entry which is preliminary data.</text>
</comment>
<dbReference type="VEuPathDB" id="GiardiaDB:QR46_4392"/>
<feature type="compositionally biased region" description="Polar residues" evidence="1">
    <location>
        <begin position="266"/>
        <end position="277"/>
    </location>
</feature>
<reference evidence="3" key="1">
    <citation type="submission" date="2012-02" db="EMBL/GenBank/DDBJ databases">
        <title>Genome sequencing of Giardia lamblia Genotypes A2 and B isolates (DH and GS) and comparative analysis with the genomes of Genotypes A1 and E (WB and Pig).</title>
        <authorList>
            <person name="Adam R."/>
            <person name="Dahlstrom E."/>
            <person name="Martens C."/>
            <person name="Bruno D."/>
            <person name="Barbian K."/>
            <person name="Porcella S.F."/>
            <person name="Nash T."/>
        </authorList>
    </citation>
    <scope>NUCLEOTIDE SEQUENCE</scope>
    <source>
        <strain evidence="3">DH</strain>
    </source>
</reference>
<evidence type="ECO:0008006" key="4">
    <source>
        <dbReference type="Google" id="ProtNLM"/>
    </source>
</evidence>
<sequence>MKALNLKAPVWCMSYSETLQLCQKANLTIDELTELKSILQRDMEDPPHARITGEKAHQLINATISSRNLPALQLVHEFTRGKYSPTTAGKTCLSFAIQERWLDAVLVLLDDEKDVIGANTLHLDALAHDPGRHVILDDLLLKDKAGHGVLEYAACARNLVLIKSIVSLVLAAKTVPEGVRDAFISAFPYLAEDSTYPCTDAAMCSILSPLRPKLSFQACEKHAALDSPAPYQHSTCGSKFFAAGSRSVMQDNSKHKKPHIPVASDKTASSSNGVARRQQTSTADIVDHLLKSSCYADHVSDLLSVFHQQEHSTSIQGTCFSGKMLYNYLKELPRHPPLLRYYTSLLRCIYPNVCLHYIDFELYVSTNKCKIPSEIGLVKTYKGKPIYALQGLFSADVSFAPRGMLNVIAAITGIEYDINTKKRPWLSTLSYTEWTNNNVKKCINWFLGSSPQALDDACSTQSLLTLVTDEYVLSKLPSLTDSFKDNQVKLQSHQKGLENQIGCTLYRHRSGLYLYRFHVEVDSPLPCFPHIQYATDAQPRPLVDSSGKLVVFGKGIDTEVKTLKALNITHVVVHEVQQFFSPFIPVQRLITISKTAPLSTEPYCVDHEIIKDHTALHPRKDGHFHCALYDALQLSFCTYRWLHQIVTPDLIEPKNMLRCKGTDKVTVLRMPRKDPGENVEG</sequence>
<dbReference type="VEuPathDB" id="GiardiaDB:GL50581_3206"/>
<dbReference type="Proteomes" id="UP000018320">
    <property type="component" value="Unassembled WGS sequence"/>
</dbReference>
<dbReference type="VEuPathDB" id="GiardiaDB:GL50803_0014085"/>
<name>V6TD27_GIAIN</name>
<evidence type="ECO:0000256" key="1">
    <source>
        <dbReference type="SAM" id="MobiDB-lite"/>
    </source>
</evidence>
<protein>
    <recommendedName>
        <fullName evidence="4">Ankyrin repeat protein</fullName>
    </recommendedName>
</protein>
<gene>
    <name evidence="2" type="ORF">DHA2_153043</name>
</gene>
<accession>V6TD27</accession>
<dbReference type="AlphaFoldDB" id="V6TD27"/>
<dbReference type="VEuPathDB" id="GiardiaDB:DHA2_153043"/>
<proteinExistence type="predicted"/>
<evidence type="ECO:0000313" key="3">
    <source>
        <dbReference type="Proteomes" id="UP000018320"/>
    </source>
</evidence>
<evidence type="ECO:0000313" key="2">
    <source>
        <dbReference type="EMBL" id="ESU36696.1"/>
    </source>
</evidence>
<reference evidence="2 3" key="2">
    <citation type="journal article" date="2013" name="Genome Biol. Evol.">
        <title>Genome sequencing of Giardia lamblia genotypes A2 and B isolates (DH and GS) and comparative analysis with the genomes of genotypes A1 and E (WB and Pig).</title>
        <authorList>
            <person name="Adam R.D."/>
            <person name="Dahlstrom E.W."/>
            <person name="Martens C.A."/>
            <person name="Bruno D.P."/>
            <person name="Barbian K.D."/>
            <person name="Ricklefs S.M."/>
            <person name="Hernandez M.M."/>
            <person name="Narla N.P."/>
            <person name="Patel R.B."/>
            <person name="Porcella S.F."/>
            <person name="Nash T.E."/>
        </authorList>
    </citation>
    <scope>NUCLEOTIDE SEQUENCE [LARGE SCALE GENOMIC DNA]</scope>
    <source>
        <strain evidence="2 3">DH</strain>
    </source>
</reference>
<organism evidence="2 3">
    <name type="scientific">Giardia intestinalis</name>
    <name type="common">Giardia lamblia</name>
    <dbReference type="NCBI Taxonomy" id="5741"/>
    <lineage>
        <taxon>Eukaryota</taxon>
        <taxon>Metamonada</taxon>
        <taxon>Diplomonadida</taxon>
        <taxon>Hexamitidae</taxon>
        <taxon>Giardiinae</taxon>
        <taxon>Giardia</taxon>
    </lineage>
</organism>
<dbReference type="EMBL" id="AHGT01000041">
    <property type="protein sequence ID" value="ESU36696.1"/>
    <property type="molecule type" value="Genomic_DNA"/>
</dbReference>